<proteinExistence type="predicted"/>
<dbReference type="EMBL" id="CAJVQA010013317">
    <property type="protein sequence ID" value="CAG8723377.1"/>
    <property type="molecule type" value="Genomic_DNA"/>
</dbReference>
<gene>
    <name evidence="2" type="ORF">CPELLU_LOCUS13032</name>
</gene>
<protein>
    <submittedName>
        <fullName evidence="2">9255_t:CDS:1</fullName>
    </submittedName>
</protein>
<name>A0A9N9I858_9GLOM</name>
<reference evidence="2" key="1">
    <citation type="submission" date="2021-06" db="EMBL/GenBank/DDBJ databases">
        <authorList>
            <person name="Kallberg Y."/>
            <person name="Tangrot J."/>
            <person name="Rosling A."/>
        </authorList>
    </citation>
    <scope>NUCLEOTIDE SEQUENCE</scope>
    <source>
        <strain evidence="2">FL966</strain>
    </source>
</reference>
<comment type="caution">
    <text evidence="2">The sequence shown here is derived from an EMBL/GenBank/DDBJ whole genome shotgun (WGS) entry which is preliminary data.</text>
</comment>
<dbReference type="AlphaFoldDB" id="A0A9N9I858"/>
<evidence type="ECO:0000313" key="3">
    <source>
        <dbReference type="Proteomes" id="UP000789759"/>
    </source>
</evidence>
<dbReference type="Proteomes" id="UP000789759">
    <property type="component" value="Unassembled WGS sequence"/>
</dbReference>
<evidence type="ECO:0000259" key="1">
    <source>
        <dbReference type="Pfam" id="PF02221"/>
    </source>
</evidence>
<keyword evidence="3" id="KW-1185">Reference proteome</keyword>
<dbReference type="InterPro" id="IPR003172">
    <property type="entry name" value="ML_dom"/>
</dbReference>
<dbReference type="Pfam" id="PF02221">
    <property type="entry name" value="E1_DerP2_DerF2"/>
    <property type="match status" value="1"/>
</dbReference>
<accession>A0A9N9I858</accession>
<sequence>MTNAFEYISCTNKIHGAELELTLDPKPPVAGQPVTLTVSSDFNQDITAGTYIYIKLLEGTIGKEPIERCVYKQKICIGNEALCPISVGKIVKPILAHQENTMVMWLLLAVRVIQETLHIVPIYRTIHFEVKYCHFK</sequence>
<evidence type="ECO:0000313" key="2">
    <source>
        <dbReference type="EMBL" id="CAG8723377.1"/>
    </source>
</evidence>
<feature type="domain" description="MD-2-related lipid-recognition" evidence="1">
    <location>
        <begin position="6"/>
        <end position="91"/>
    </location>
</feature>
<organism evidence="2 3">
    <name type="scientific">Cetraspora pellucida</name>
    <dbReference type="NCBI Taxonomy" id="1433469"/>
    <lineage>
        <taxon>Eukaryota</taxon>
        <taxon>Fungi</taxon>
        <taxon>Fungi incertae sedis</taxon>
        <taxon>Mucoromycota</taxon>
        <taxon>Glomeromycotina</taxon>
        <taxon>Glomeromycetes</taxon>
        <taxon>Diversisporales</taxon>
        <taxon>Gigasporaceae</taxon>
        <taxon>Cetraspora</taxon>
    </lineage>
</organism>
<dbReference type="OrthoDB" id="2322425at2759"/>